<evidence type="ECO:0000259" key="1">
    <source>
        <dbReference type="PROSITE" id="PS51782"/>
    </source>
</evidence>
<dbReference type="InterPro" id="IPR036779">
    <property type="entry name" value="LysM_dom_sf"/>
</dbReference>
<proteinExistence type="predicted"/>
<dbReference type="SMART" id="SM00257">
    <property type="entry name" value="LysM"/>
    <property type="match status" value="1"/>
</dbReference>
<dbReference type="Gene3D" id="3.10.350.10">
    <property type="entry name" value="LysM domain"/>
    <property type="match status" value="1"/>
</dbReference>
<dbReference type="CDD" id="cd00118">
    <property type="entry name" value="LysM"/>
    <property type="match status" value="1"/>
</dbReference>
<dbReference type="PANTHER" id="PTHR21666">
    <property type="entry name" value="PEPTIDASE-RELATED"/>
    <property type="match status" value="1"/>
</dbReference>
<dbReference type="STRING" id="1033731.SAMN05444145_101200"/>
<protein>
    <submittedName>
        <fullName evidence="2">LysM domain-containing protein</fullName>
    </submittedName>
</protein>
<dbReference type="EMBL" id="FNRI01000001">
    <property type="protein sequence ID" value="SDZ98025.1"/>
    <property type="molecule type" value="Genomic_DNA"/>
</dbReference>
<sequence length="400" mass="44863">MKKYLLTLAALSMVFTSTARKPRNARAQAVAETRETAAADSLRAVALRQADLIDSLKNMIYTAGRIAESRPEQKSAPAPVIDPEQAAADSIAALQLRLRPTKIESIFDTNGLTVIDTLTTDNDAVQVILYSDNSWKYIRNREIAKDSTIFEKYWDTTTLFPYREVDMSGMPKSVVIDLVDSLTSYHCPYQGSVHPRGKYGPRRRRQHQGVDLPLKMGDPVYATFCGRVRISQYNKGGYGNLVIIRHDNGLETYYGHLSERMVEPGQWVEAGQIIGLGGSTGRSTGPHLHFETRYYGQSFDPERLIDFKNGTLSRETFLLKKSFFSIYSNAGQDFDDEIANEEQDKQEAAEKAAMKYYKIRSGDTLGAIARRHGTTVANICRLNGIKSTTILRIGRSLRVR</sequence>
<dbReference type="InterPro" id="IPR018392">
    <property type="entry name" value="LysM"/>
</dbReference>
<dbReference type="Pfam" id="PF01551">
    <property type="entry name" value="Peptidase_M23"/>
    <property type="match status" value="1"/>
</dbReference>
<dbReference type="Proteomes" id="UP000183253">
    <property type="component" value="Unassembled WGS sequence"/>
</dbReference>
<dbReference type="SUPFAM" id="SSF51261">
    <property type="entry name" value="Duplicated hybrid motif"/>
    <property type="match status" value="1"/>
</dbReference>
<dbReference type="CDD" id="cd12797">
    <property type="entry name" value="M23_peptidase"/>
    <property type="match status" value="1"/>
</dbReference>
<dbReference type="InterPro" id="IPR011055">
    <property type="entry name" value="Dup_hybrid_motif"/>
</dbReference>
<feature type="domain" description="LysM" evidence="1">
    <location>
        <begin position="355"/>
        <end position="399"/>
    </location>
</feature>
<keyword evidence="3" id="KW-1185">Reference proteome</keyword>
<dbReference type="InterPro" id="IPR016047">
    <property type="entry name" value="M23ase_b-sheet_dom"/>
</dbReference>
<dbReference type="AlphaFoldDB" id="A0A1H3XF24"/>
<dbReference type="SUPFAM" id="SSF54106">
    <property type="entry name" value="LysM domain"/>
    <property type="match status" value="1"/>
</dbReference>
<dbReference type="InterPro" id="IPR050570">
    <property type="entry name" value="Cell_wall_metabolism_enzyme"/>
</dbReference>
<gene>
    <name evidence="2" type="ORF">SAMN05444145_101200</name>
</gene>
<reference evidence="2 3" key="1">
    <citation type="submission" date="2016-10" db="EMBL/GenBank/DDBJ databases">
        <authorList>
            <person name="de Groot N.N."/>
        </authorList>
    </citation>
    <scope>NUCLEOTIDE SEQUENCE [LARGE SCALE GENOMIC DNA]</scope>
    <source>
        <strain evidence="2 3">DSM 25383</strain>
    </source>
</reference>
<evidence type="ECO:0000313" key="2">
    <source>
        <dbReference type="EMBL" id="SDZ98025.1"/>
    </source>
</evidence>
<dbReference type="RefSeq" id="WP_010259324.1">
    <property type="nucleotide sequence ID" value="NZ_CAEG01000001.1"/>
</dbReference>
<dbReference type="PANTHER" id="PTHR21666:SF270">
    <property type="entry name" value="MUREIN HYDROLASE ACTIVATOR ENVC"/>
    <property type="match status" value="1"/>
</dbReference>
<dbReference type="Pfam" id="PF01476">
    <property type="entry name" value="LysM"/>
    <property type="match status" value="1"/>
</dbReference>
<accession>A0A1H3XF24</accession>
<dbReference type="Gene3D" id="2.70.70.10">
    <property type="entry name" value="Glucose Permease (Domain IIA)"/>
    <property type="match status" value="1"/>
</dbReference>
<dbReference type="GO" id="GO:0004222">
    <property type="term" value="F:metalloendopeptidase activity"/>
    <property type="evidence" value="ECO:0007669"/>
    <property type="project" value="TreeGrafter"/>
</dbReference>
<dbReference type="PROSITE" id="PS51782">
    <property type="entry name" value="LYSM"/>
    <property type="match status" value="1"/>
</dbReference>
<evidence type="ECO:0000313" key="3">
    <source>
        <dbReference type="Proteomes" id="UP000183253"/>
    </source>
</evidence>
<name>A0A1H3XF24_9BACT</name>
<organism evidence="2 3">
    <name type="scientific">Alistipes timonensis JC136</name>
    <dbReference type="NCBI Taxonomy" id="1033731"/>
    <lineage>
        <taxon>Bacteria</taxon>
        <taxon>Pseudomonadati</taxon>
        <taxon>Bacteroidota</taxon>
        <taxon>Bacteroidia</taxon>
        <taxon>Bacteroidales</taxon>
        <taxon>Rikenellaceae</taxon>
        <taxon>Alistipes</taxon>
    </lineage>
</organism>